<evidence type="ECO:0000256" key="1">
    <source>
        <dbReference type="SAM" id="SignalP"/>
    </source>
</evidence>
<feature type="chain" id="PRO_5045855268" evidence="1">
    <location>
        <begin position="30"/>
        <end position="190"/>
    </location>
</feature>
<reference evidence="2 3" key="1">
    <citation type="submission" date="2019-12" db="EMBL/GenBank/DDBJ databases">
        <title>Draft Genome Sequences of Six Type Strains of the Genus Massilia.</title>
        <authorList>
            <person name="Miess H."/>
            <person name="Frediansyah A."/>
            <person name="Goeker M."/>
            <person name="Gross H."/>
        </authorList>
    </citation>
    <scope>NUCLEOTIDE SEQUENCE [LARGE SCALE GENOMIC DNA]</scope>
    <source>
        <strain evidence="2 3">DSM 26639</strain>
    </source>
</reference>
<protein>
    <submittedName>
        <fullName evidence="2">Uncharacterized protein</fullName>
    </submittedName>
</protein>
<evidence type="ECO:0000313" key="2">
    <source>
        <dbReference type="EMBL" id="QGZ42569.1"/>
    </source>
</evidence>
<dbReference type="EMBL" id="CP046904">
    <property type="protein sequence ID" value="QGZ42569.1"/>
    <property type="molecule type" value="Genomic_DNA"/>
</dbReference>
<keyword evidence="1" id="KW-0732">Signal</keyword>
<accession>A0ABX6FYJ1</accession>
<proteinExistence type="predicted"/>
<feature type="signal peptide" evidence="1">
    <location>
        <begin position="1"/>
        <end position="29"/>
    </location>
</feature>
<organism evidence="2 3">
    <name type="scientific">Pseudoduganella flava</name>
    <dbReference type="NCBI Taxonomy" id="871742"/>
    <lineage>
        <taxon>Bacteria</taxon>
        <taxon>Pseudomonadati</taxon>
        <taxon>Pseudomonadota</taxon>
        <taxon>Betaproteobacteria</taxon>
        <taxon>Burkholderiales</taxon>
        <taxon>Oxalobacteraceae</taxon>
        <taxon>Telluria group</taxon>
        <taxon>Pseudoduganella</taxon>
    </lineage>
</organism>
<name>A0ABX6FYJ1_9BURK</name>
<gene>
    <name evidence="2" type="ORF">GO485_28395</name>
</gene>
<evidence type="ECO:0000313" key="3">
    <source>
        <dbReference type="Proteomes" id="UP000437862"/>
    </source>
</evidence>
<dbReference type="Proteomes" id="UP000437862">
    <property type="component" value="Chromosome"/>
</dbReference>
<dbReference type="RefSeq" id="WP_145879965.1">
    <property type="nucleotide sequence ID" value="NZ_CP046904.1"/>
</dbReference>
<sequence length="190" mass="20980">MRRIIRRMRVPWKAVLAATLLLAASAARAGSPHDVYTLPWPDKKLQLTYHTCGCADSCWVAELRERRTKRLMAKLRCDCERLLFSRSPAFQETVVAPSCDAFNDGSDKNGRIVAEMKRLVDAEPASPIGSVMMLKDRTLVMDLRAETGGAVGHGQFVYTPNDAEYAGIVKHVGGLKPGEEKPVPPFVDAK</sequence>
<keyword evidence="3" id="KW-1185">Reference proteome</keyword>